<evidence type="ECO:0008006" key="3">
    <source>
        <dbReference type="Google" id="ProtNLM"/>
    </source>
</evidence>
<evidence type="ECO:0000313" key="1">
    <source>
        <dbReference type="EMBL" id="KAJ7752645.1"/>
    </source>
</evidence>
<dbReference type="Gene3D" id="3.80.10.10">
    <property type="entry name" value="Ribonuclease Inhibitor"/>
    <property type="match status" value="1"/>
</dbReference>
<dbReference type="AlphaFoldDB" id="A0AAD7J0T1"/>
<gene>
    <name evidence="1" type="ORF">B0H16DRAFT_788773</name>
</gene>
<evidence type="ECO:0000313" key="2">
    <source>
        <dbReference type="Proteomes" id="UP001215598"/>
    </source>
</evidence>
<dbReference type="EMBL" id="JARKIB010000058">
    <property type="protein sequence ID" value="KAJ7752645.1"/>
    <property type="molecule type" value="Genomic_DNA"/>
</dbReference>
<accession>A0AAD7J0T1</accession>
<keyword evidence="2" id="KW-1185">Reference proteome</keyword>
<sequence>MPVLIEKLPDELLALIFRTAAELPLSRDQSAAPLTIAGVCQHWRAVALASREIWTTIHVSEERSLDIAALFLERCKPYSFRFTIDTKIQPCSVDVDRALQLLLPHIYRCSTLALCLTDEELSAWNGVLDGRDMLPSVRTLTLAVHSFAPDELWGPPYSVFNFAAQCANLQSLRLASGPPHIHLHTDLHALQLTTLDVHCAWDGALVRYVCHHSVVLQTLVLRKYSASVFDGAAPATLPSLTCLALEYRDTALGEGLTNLSLFLDLPNLERLTIKGSTERSLGYPNHSRDVQPFPRLRELHLQDVVLERELDIDVLQAISTNITDLRLINVVEHPGSSAEILARYEHLCVLEIPHGTDIHLPAPMRERVTVRSVPAHAECSILPELEFHLRTDGSRAEFEPPTPVVHVCSDFCEFDDDDDGDSPWKDTRSDAEHLLEKVAARQLGRTTVLAVG</sequence>
<dbReference type="InterPro" id="IPR032675">
    <property type="entry name" value="LRR_dom_sf"/>
</dbReference>
<dbReference type="SUPFAM" id="SSF52047">
    <property type="entry name" value="RNI-like"/>
    <property type="match status" value="1"/>
</dbReference>
<dbReference type="Proteomes" id="UP001215598">
    <property type="component" value="Unassembled WGS sequence"/>
</dbReference>
<name>A0AAD7J0T1_9AGAR</name>
<comment type="caution">
    <text evidence="1">The sequence shown here is derived from an EMBL/GenBank/DDBJ whole genome shotgun (WGS) entry which is preliminary data.</text>
</comment>
<organism evidence="1 2">
    <name type="scientific">Mycena metata</name>
    <dbReference type="NCBI Taxonomy" id="1033252"/>
    <lineage>
        <taxon>Eukaryota</taxon>
        <taxon>Fungi</taxon>
        <taxon>Dikarya</taxon>
        <taxon>Basidiomycota</taxon>
        <taxon>Agaricomycotina</taxon>
        <taxon>Agaricomycetes</taxon>
        <taxon>Agaricomycetidae</taxon>
        <taxon>Agaricales</taxon>
        <taxon>Marasmiineae</taxon>
        <taxon>Mycenaceae</taxon>
        <taxon>Mycena</taxon>
    </lineage>
</organism>
<proteinExistence type="predicted"/>
<reference evidence="1" key="1">
    <citation type="submission" date="2023-03" db="EMBL/GenBank/DDBJ databases">
        <title>Massive genome expansion in bonnet fungi (Mycena s.s.) driven by repeated elements and novel gene families across ecological guilds.</title>
        <authorList>
            <consortium name="Lawrence Berkeley National Laboratory"/>
            <person name="Harder C.B."/>
            <person name="Miyauchi S."/>
            <person name="Viragh M."/>
            <person name="Kuo A."/>
            <person name="Thoen E."/>
            <person name="Andreopoulos B."/>
            <person name="Lu D."/>
            <person name="Skrede I."/>
            <person name="Drula E."/>
            <person name="Henrissat B."/>
            <person name="Morin E."/>
            <person name="Kohler A."/>
            <person name="Barry K."/>
            <person name="LaButti K."/>
            <person name="Morin E."/>
            <person name="Salamov A."/>
            <person name="Lipzen A."/>
            <person name="Mereny Z."/>
            <person name="Hegedus B."/>
            <person name="Baldrian P."/>
            <person name="Stursova M."/>
            <person name="Weitz H."/>
            <person name="Taylor A."/>
            <person name="Grigoriev I.V."/>
            <person name="Nagy L.G."/>
            <person name="Martin F."/>
            <person name="Kauserud H."/>
        </authorList>
    </citation>
    <scope>NUCLEOTIDE SEQUENCE</scope>
    <source>
        <strain evidence="1">CBHHK182m</strain>
    </source>
</reference>
<protein>
    <recommendedName>
        <fullName evidence="3">F-box domain-containing protein</fullName>
    </recommendedName>
</protein>
<dbReference type="Gene3D" id="1.20.1280.50">
    <property type="match status" value="1"/>
</dbReference>